<name>A0A418V1T9_RHOPL</name>
<dbReference type="Pfam" id="PF05368">
    <property type="entry name" value="NmrA"/>
    <property type="match status" value="1"/>
</dbReference>
<dbReference type="Gene3D" id="3.90.25.10">
    <property type="entry name" value="UDP-galactose 4-epimerase, domain 1"/>
    <property type="match status" value="1"/>
</dbReference>
<evidence type="ECO:0000259" key="1">
    <source>
        <dbReference type="Pfam" id="PF05368"/>
    </source>
</evidence>
<comment type="caution">
    <text evidence="2">The sequence shown here is derived from an EMBL/GenBank/DDBJ whole genome shotgun (WGS) entry which is preliminary data.</text>
</comment>
<protein>
    <submittedName>
        <fullName evidence="2">SDR family NAD(P)-dependent oxidoreductase</fullName>
    </submittedName>
</protein>
<dbReference type="EMBL" id="QYYD01000021">
    <property type="protein sequence ID" value="RJF69841.1"/>
    <property type="molecule type" value="Genomic_DNA"/>
</dbReference>
<feature type="domain" description="NmrA-like" evidence="1">
    <location>
        <begin position="12"/>
        <end position="258"/>
    </location>
</feature>
<dbReference type="AlphaFoldDB" id="A0A418V1T9"/>
<dbReference type="OrthoDB" id="7771794at2"/>
<dbReference type="Gene3D" id="3.40.50.720">
    <property type="entry name" value="NAD(P)-binding Rossmann-like Domain"/>
    <property type="match status" value="1"/>
</dbReference>
<dbReference type="SUPFAM" id="SSF51735">
    <property type="entry name" value="NAD(P)-binding Rossmann-fold domains"/>
    <property type="match status" value="1"/>
</dbReference>
<gene>
    <name evidence="2" type="ORF">D4Q52_19385</name>
</gene>
<accession>A0A418V1T9</accession>
<dbReference type="InterPro" id="IPR036291">
    <property type="entry name" value="NAD(P)-bd_dom_sf"/>
</dbReference>
<dbReference type="PANTHER" id="PTHR43162:SF1">
    <property type="entry name" value="PRESTALK A DIFFERENTIATION PROTEIN A"/>
    <property type="match status" value="1"/>
</dbReference>
<dbReference type="PANTHER" id="PTHR43162">
    <property type="match status" value="1"/>
</dbReference>
<proteinExistence type="predicted"/>
<reference evidence="2 3" key="1">
    <citation type="submission" date="2018-09" db="EMBL/GenBank/DDBJ databases">
        <title>Draft genome sequence of Rhodopseudomonas palustris 2.1.18.</title>
        <authorList>
            <person name="Robertson S.L."/>
            <person name="Meyer T.E."/>
            <person name="Kyndt J.A."/>
        </authorList>
    </citation>
    <scope>NUCLEOTIDE SEQUENCE [LARGE SCALE GENOMIC DNA]</scope>
    <source>
        <strain evidence="2 3">2.1.18</strain>
    </source>
</reference>
<sequence>MSRRPRTSSHPRIVVAGATGRVGAALTTRMAADPVDLVALTRDVRTDRIPDGVAIATVDFSDVSSLSSALRGADRLFLAHGTSDRQLANEIALIDAAVAAGVSHIVKLSVMGPPTRLHPFDWHMKIEADLATRDIGYTVLRPSTFVNILARAAKAVAEDSWGGAAGDGRVNLIDTRDIAEVARHALLDDRHIESQRAYHLTGPRAVSMPQIAEQLSRLLGRKVVYQHRTASAHRDVLIASGINELAADLLLGLDQLFNQSVLAETTTTVAEVTGREPRSTEDWLGDNIAAFQTS</sequence>
<evidence type="ECO:0000313" key="3">
    <source>
        <dbReference type="Proteomes" id="UP000285523"/>
    </source>
</evidence>
<organism evidence="2 3">
    <name type="scientific">Rhodopseudomonas palustris</name>
    <dbReference type="NCBI Taxonomy" id="1076"/>
    <lineage>
        <taxon>Bacteria</taxon>
        <taxon>Pseudomonadati</taxon>
        <taxon>Pseudomonadota</taxon>
        <taxon>Alphaproteobacteria</taxon>
        <taxon>Hyphomicrobiales</taxon>
        <taxon>Nitrobacteraceae</taxon>
        <taxon>Rhodopseudomonas</taxon>
    </lineage>
</organism>
<dbReference type="Proteomes" id="UP000285523">
    <property type="component" value="Unassembled WGS sequence"/>
</dbReference>
<dbReference type="InterPro" id="IPR008030">
    <property type="entry name" value="NmrA-like"/>
</dbReference>
<dbReference type="InterPro" id="IPR051604">
    <property type="entry name" value="Ergot_Alk_Oxidoreductase"/>
</dbReference>
<evidence type="ECO:0000313" key="2">
    <source>
        <dbReference type="EMBL" id="RJF69841.1"/>
    </source>
</evidence>
<dbReference type="RefSeq" id="WP_119858249.1">
    <property type="nucleotide sequence ID" value="NZ_QYYD01000021.1"/>
</dbReference>